<evidence type="ECO:0000256" key="3">
    <source>
        <dbReference type="ARBA" id="ARBA00023125"/>
    </source>
</evidence>
<dbReference type="PROSITE" id="PS50931">
    <property type="entry name" value="HTH_LYSR"/>
    <property type="match status" value="1"/>
</dbReference>
<dbReference type="GO" id="GO:0006351">
    <property type="term" value="P:DNA-templated transcription"/>
    <property type="evidence" value="ECO:0007669"/>
    <property type="project" value="TreeGrafter"/>
</dbReference>
<dbReference type="PANTHER" id="PTHR30537:SF5">
    <property type="entry name" value="HTH-TYPE TRANSCRIPTIONAL ACTIVATOR TTDR-RELATED"/>
    <property type="match status" value="1"/>
</dbReference>
<keyword evidence="2" id="KW-0805">Transcription regulation</keyword>
<evidence type="ECO:0000259" key="5">
    <source>
        <dbReference type="PROSITE" id="PS50931"/>
    </source>
</evidence>
<dbReference type="SUPFAM" id="SSF46785">
    <property type="entry name" value="Winged helix' DNA-binding domain"/>
    <property type="match status" value="1"/>
</dbReference>
<dbReference type="PANTHER" id="PTHR30537">
    <property type="entry name" value="HTH-TYPE TRANSCRIPTIONAL REGULATOR"/>
    <property type="match status" value="1"/>
</dbReference>
<reference evidence="6 7" key="1">
    <citation type="submission" date="2019-03" db="EMBL/GenBank/DDBJ databases">
        <authorList>
            <person name="Sebastian G."/>
            <person name="Baumann P."/>
            <person name="Ruckert C."/>
            <person name="Kalinowski J."/>
            <person name="Nebel B."/>
            <person name="Takors R."/>
            <person name="Blombach B."/>
        </authorList>
    </citation>
    <scope>NUCLEOTIDE SEQUENCE [LARGE SCALE GENOMIC DNA]</scope>
    <source>
        <strain evidence="6 7">DSM 1084</strain>
    </source>
</reference>
<dbReference type="GO" id="GO:0003700">
    <property type="term" value="F:DNA-binding transcription factor activity"/>
    <property type="evidence" value="ECO:0007669"/>
    <property type="project" value="InterPro"/>
</dbReference>
<dbReference type="SUPFAM" id="SSF53850">
    <property type="entry name" value="Periplasmic binding protein-like II"/>
    <property type="match status" value="1"/>
</dbReference>
<dbReference type="InterPro" id="IPR036390">
    <property type="entry name" value="WH_DNA-bd_sf"/>
</dbReference>
<dbReference type="InterPro" id="IPR058163">
    <property type="entry name" value="LysR-type_TF_proteobact-type"/>
</dbReference>
<evidence type="ECO:0000313" key="6">
    <source>
        <dbReference type="EMBL" id="QBM29083.1"/>
    </source>
</evidence>
<comment type="similarity">
    <text evidence="1">Belongs to the LysR transcriptional regulatory family.</text>
</comment>
<keyword evidence="7" id="KW-1185">Reference proteome</keyword>
<dbReference type="EMBL" id="CP037867">
    <property type="protein sequence ID" value="QBM29083.1"/>
    <property type="molecule type" value="Genomic_DNA"/>
</dbReference>
<evidence type="ECO:0000256" key="2">
    <source>
        <dbReference type="ARBA" id="ARBA00023015"/>
    </source>
</evidence>
<sequence length="302" mass="33266">MDRFQEMRAFVAVVDAGSFVRAAEALDISKTAVSRLVGDLETRLGVRLLHRTTRKLSLTPEGELFHERCRQLVDGVAEAEAELSTHAGEAIGQLRVNVPVTFGLLHLAPLWPAFMAQHPKVTLDVTLSDRLVDLVDEGFDVAVRIARLQVSSLISRQLTTTRLILCASPEYLRRHGAPRHPAELAGHSVIAYSLLAAGDQWEFFSSQGSREPIQVKVSPRMRTNSGDTCTAAALQHMGLVLQPSFLVGPHLDSGALVEVMPGFRSTELGVYAVYPSRRQLTPKVRALIDFLVDAFRMRAWPA</sequence>
<dbReference type="InterPro" id="IPR036388">
    <property type="entry name" value="WH-like_DNA-bd_sf"/>
</dbReference>
<dbReference type="Gene3D" id="1.10.10.10">
    <property type="entry name" value="Winged helix-like DNA-binding domain superfamily/Winged helix DNA-binding domain"/>
    <property type="match status" value="1"/>
</dbReference>
<dbReference type="Pfam" id="PF03466">
    <property type="entry name" value="LysR_substrate"/>
    <property type="match status" value="1"/>
</dbReference>
<dbReference type="Proteomes" id="UP000293912">
    <property type="component" value="Chromosome"/>
</dbReference>
<proteinExistence type="inferred from homology"/>
<dbReference type="AlphaFoldDB" id="A0A4V1ABT5"/>
<dbReference type="CDD" id="cd08422">
    <property type="entry name" value="PBP2_CrgA_like"/>
    <property type="match status" value="1"/>
</dbReference>
<accession>A0A4V1ABT5</accession>
<dbReference type="InterPro" id="IPR000847">
    <property type="entry name" value="LysR_HTH_N"/>
</dbReference>
<dbReference type="FunFam" id="3.40.190.290:FF:000001">
    <property type="entry name" value="Transcriptional regulator, LysR family"/>
    <property type="match status" value="1"/>
</dbReference>
<dbReference type="Pfam" id="PF00126">
    <property type="entry name" value="HTH_1"/>
    <property type="match status" value="1"/>
</dbReference>
<dbReference type="InterPro" id="IPR005119">
    <property type="entry name" value="LysR_subst-bd"/>
</dbReference>
<protein>
    <submittedName>
        <fullName evidence="6">HTH-type transcriptional regulator DmlR</fullName>
    </submittedName>
</protein>
<dbReference type="FunFam" id="1.10.10.10:FF:000001">
    <property type="entry name" value="LysR family transcriptional regulator"/>
    <property type="match status" value="1"/>
</dbReference>
<dbReference type="GO" id="GO:0043565">
    <property type="term" value="F:sequence-specific DNA binding"/>
    <property type="evidence" value="ECO:0007669"/>
    <property type="project" value="TreeGrafter"/>
</dbReference>
<evidence type="ECO:0000256" key="1">
    <source>
        <dbReference type="ARBA" id="ARBA00009437"/>
    </source>
</evidence>
<dbReference type="KEGG" id="hpse:HPF_15410"/>
<name>A0A4V1ABT5_HYDPS</name>
<organism evidence="6 7">
    <name type="scientific">Hydrogenophaga pseudoflava</name>
    <name type="common">Pseudomonas carboxydoflava</name>
    <dbReference type="NCBI Taxonomy" id="47421"/>
    <lineage>
        <taxon>Bacteria</taxon>
        <taxon>Pseudomonadati</taxon>
        <taxon>Pseudomonadota</taxon>
        <taxon>Betaproteobacteria</taxon>
        <taxon>Burkholderiales</taxon>
        <taxon>Comamonadaceae</taxon>
        <taxon>Hydrogenophaga</taxon>
    </lineage>
</organism>
<keyword evidence="4" id="KW-0804">Transcription</keyword>
<feature type="domain" description="HTH lysR-type" evidence="5">
    <location>
        <begin position="1"/>
        <end position="59"/>
    </location>
</feature>
<evidence type="ECO:0000313" key="7">
    <source>
        <dbReference type="Proteomes" id="UP000293912"/>
    </source>
</evidence>
<keyword evidence="3" id="KW-0238">DNA-binding</keyword>
<dbReference type="RefSeq" id="WP_133157091.1">
    <property type="nucleotide sequence ID" value="NZ_CP037867.1"/>
</dbReference>
<dbReference type="Gene3D" id="3.40.190.290">
    <property type="match status" value="1"/>
</dbReference>
<evidence type="ECO:0000256" key="4">
    <source>
        <dbReference type="ARBA" id="ARBA00023163"/>
    </source>
</evidence>
<gene>
    <name evidence="6" type="primary">dmlR7</name>
    <name evidence="6" type="ORF">HPF_15410</name>
</gene>